<dbReference type="InterPro" id="IPR002893">
    <property type="entry name" value="Znf_MYND"/>
</dbReference>
<feature type="compositionally biased region" description="Polar residues" evidence="1">
    <location>
        <begin position="352"/>
        <end position="381"/>
    </location>
</feature>
<feature type="compositionally biased region" description="Low complexity" evidence="1">
    <location>
        <begin position="443"/>
        <end position="460"/>
    </location>
</feature>
<reference evidence="2" key="1">
    <citation type="submission" date="2020-11" db="EMBL/GenBank/DDBJ databases">
        <authorList>
            <person name="Tran Van P."/>
        </authorList>
    </citation>
    <scope>NUCLEOTIDE SEQUENCE</scope>
</reference>
<feature type="region of interest" description="Disordered" evidence="1">
    <location>
        <begin position="138"/>
        <end position="243"/>
    </location>
</feature>
<dbReference type="EMBL" id="OB662271">
    <property type="protein sequence ID" value="CAD7229772.1"/>
    <property type="molecule type" value="Genomic_DNA"/>
</dbReference>
<dbReference type="AlphaFoldDB" id="A0A7R8WIV7"/>
<proteinExistence type="predicted"/>
<protein>
    <submittedName>
        <fullName evidence="2">Uncharacterized protein</fullName>
    </submittedName>
</protein>
<dbReference type="Pfam" id="PF01753">
    <property type="entry name" value="zf-MYND"/>
    <property type="match status" value="1"/>
</dbReference>
<feature type="region of interest" description="Disordered" evidence="1">
    <location>
        <begin position="435"/>
        <end position="485"/>
    </location>
</feature>
<organism evidence="2">
    <name type="scientific">Cyprideis torosa</name>
    <dbReference type="NCBI Taxonomy" id="163714"/>
    <lineage>
        <taxon>Eukaryota</taxon>
        <taxon>Metazoa</taxon>
        <taxon>Ecdysozoa</taxon>
        <taxon>Arthropoda</taxon>
        <taxon>Crustacea</taxon>
        <taxon>Oligostraca</taxon>
        <taxon>Ostracoda</taxon>
        <taxon>Podocopa</taxon>
        <taxon>Podocopida</taxon>
        <taxon>Cytherocopina</taxon>
        <taxon>Cytheroidea</taxon>
        <taxon>Cytherideidae</taxon>
        <taxon>Cyprideis</taxon>
    </lineage>
</organism>
<evidence type="ECO:0000256" key="1">
    <source>
        <dbReference type="SAM" id="MobiDB-lite"/>
    </source>
</evidence>
<dbReference type="Gene3D" id="6.10.140.2220">
    <property type="match status" value="1"/>
</dbReference>
<feature type="compositionally biased region" description="Polar residues" evidence="1">
    <location>
        <begin position="180"/>
        <end position="191"/>
    </location>
</feature>
<feature type="region of interest" description="Disordered" evidence="1">
    <location>
        <begin position="86"/>
        <end position="123"/>
    </location>
</feature>
<name>A0A7R8WIV7_9CRUS</name>
<feature type="compositionally biased region" description="Polar residues" evidence="1">
    <location>
        <begin position="92"/>
        <end position="118"/>
    </location>
</feature>
<gene>
    <name evidence="2" type="ORF">CTOB1V02_LOCUS7638</name>
</gene>
<dbReference type="PROSITE" id="PS50865">
    <property type="entry name" value="ZF_MYND_2"/>
    <property type="match status" value="1"/>
</dbReference>
<feature type="compositionally biased region" description="Pro residues" evidence="1">
    <location>
        <begin position="303"/>
        <end position="312"/>
    </location>
</feature>
<accession>A0A7R8WIV7</accession>
<dbReference type="OrthoDB" id="432970at2759"/>
<sequence>MLRREKAKKSFRFYLNVAAPMHWKKRRMSNDEAESLTISSKAFSAPTITSASFNMAASPSASVAATSMVQNKSIDLSRRERIHEPMNAGSRLPSSSMAAHSTAPTLTSHSSTKTSAGISSPAGAGVHLVQRPRNAQETFPTLSSGSSGPKRPPPPLKPIAVTTQSGPSSDDGPSAFHRPSQPSHDTSTDNPLSKGLSGLPGKMFDNWRSPPRNPRQQPAPADRRKRQMDSKVPPPSGPFDPQIPMLYHTVLNFDFGRYLPPNGPYPPATVGSAEMAQRRHPPPQTIHSMQEQNQFLQQWGGPMFPPMPPQTLPEPNRSPFQRPNLAKRNGHPSRSQPSENDRRKQDFETLIANPTWQSLAKPTGRSATTTGRNAQRNPQEVSPISSHRCCRCKKAAEFLCTGCSQTWYCTEDCQVQDWESHRLICLNRTPIAQPSVMQPLPIPSSSGQSIQPHPQSISTSRLRPVKPKPIVPRSSTRKKLGLSDL</sequence>
<feature type="region of interest" description="Disordered" evidence="1">
    <location>
        <begin position="298"/>
        <end position="381"/>
    </location>
</feature>
<feature type="compositionally biased region" description="Basic residues" evidence="1">
    <location>
        <begin position="475"/>
        <end position="485"/>
    </location>
</feature>
<evidence type="ECO:0000313" key="2">
    <source>
        <dbReference type="EMBL" id="CAD7229772.1"/>
    </source>
</evidence>
<dbReference type="SUPFAM" id="SSF144232">
    <property type="entry name" value="HIT/MYND zinc finger-like"/>
    <property type="match status" value="1"/>
</dbReference>